<organism evidence="3 4">
    <name type="scientific">Halomonas citrativorans</name>
    <dbReference type="NCBI Taxonomy" id="2742612"/>
    <lineage>
        <taxon>Bacteria</taxon>
        <taxon>Pseudomonadati</taxon>
        <taxon>Pseudomonadota</taxon>
        <taxon>Gammaproteobacteria</taxon>
        <taxon>Oceanospirillales</taxon>
        <taxon>Halomonadaceae</taxon>
        <taxon>Halomonas</taxon>
    </lineage>
</organism>
<dbReference type="Proteomes" id="UP000196331">
    <property type="component" value="Unassembled WGS sequence"/>
</dbReference>
<accession>A0A1R4HWU7</accession>
<gene>
    <name evidence="3" type="ORF">CZ787_06790</name>
    <name evidence="2" type="ORF">EI163_16550</name>
</gene>
<dbReference type="RefSeq" id="WP_087107436.1">
    <property type="nucleotide sequence ID" value="NZ_FUKM01000028.1"/>
</dbReference>
<keyword evidence="5" id="KW-1185">Reference proteome</keyword>
<reference evidence="2 5" key="2">
    <citation type="submission" date="2020-07" db="EMBL/GenBank/DDBJ databases">
        <title>Halophilic bacteria isolated from french cheeses.</title>
        <authorList>
            <person name="Kothe C.I."/>
            <person name="Farah-Kraiem B."/>
            <person name="Renault P."/>
            <person name="Dridi B."/>
        </authorList>
    </citation>
    <scope>NUCLEOTIDE SEQUENCE [LARGE SCALE GENOMIC DNA]</scope>
    <source>
        <strain evidence="2 5">FME16</strain>
    </source>
</reference>
<keyword evidence="1" id="KW-0732">Signal</keyword>
<evidence type="ECO:0000313" key="3">
    <source>
        <dbReference type="EMBL" id="SJN11854.1"/>
    </source>
</evidence>
<feature type="chain" id="PRO_5012210184" description="Secreted protein" evidence="1">
    <location>
        <begin position="26"/>
        <end position="95"/>
    </location>
</feature>
<dbReference type="AlphaFoldDB" id="A0A1R4HWU7"/>
<evidence type="ECO:0000313" key="2">
    <source>
        <dbReference type="EMBL" id="MBE0405151.1"/>
    </source>
</evidence>
<evidence type="ECO:0008006" key="6">
    <source>
        <dbReference type="Google" id="ProtNLM"/>
    </source>
</evidence>
<dbReference type="EMBL" id="FUKM01000028">
    <property type="protein sequence ID" value="SJN11854.1"/>
    <property type="molecule type" value="Genomic_DNA"/>
</dbReference>
<reference evidence="3 4" key="1">
    <citation type="submission" date="2017-02" db="EMBL/GenBank/DDBJ databases">
        <authorList>
            <person name="Dridi B."/>
        </authorList>
    </citation>
    <scope>NUCLEOTIDE SEQUENCE [LARGE SCALE GENOMIC DNA]</scope>
    <source>
        <strain evidence="3 4">JB380</strain>
    </source>
</reference>
<comment type="caution">
    <text evidence="3">The sequence shown here is derived from an EMBL/GenBank/DDBJ whole genome shotgun (WGS) entry which is preliminary data.</text>
</comment>
<sequence length="95" mass="9948">MKKVTTVAAIAIALSATTFSAAALAERGSEKLNTVMIPTSTAHYSQEDLTLSPSDLPAINGGQAQNEVLDASFDESQQTVADRTIKGNDLHSLNS</sequence>
<feature type="signal peptide" evidence="1">
    <location>
        <begin position="1"/>
        <end position="25"/>
    </location>
</feature>
<evidence type="ECO:0000256" key="1">
    <source>
        <dbReference type="SAM" id="SignalP"/>
    </source>
</evidence>
<dbReference type="EMBL" id="RRZC01000027">
    <property type="protein sequence ID" value="MBE0405151.1"/>
    <property type="molecule type" value="Genomic_DNA"/>
</dbReference>
<evidence type="ECO:0000313" key="5">
    <source>
        <dbReference type="Proteomes" id="UP000754821"/>
    </source>
</evidence>
<dbReference type="OrthoDB" id="6169886at2"/>
<dbReference type="Proteomes" id="UP000754821">
    <property type="component" value="Unassembled WGS sequence"/>
</dbReference>
<proteinExistence type="predicted"/>
<name>A0A1R4HWU7_9GAMM</name>
<evidence type="ECO:0000313" key="4">
    <source>
        <dbReference type="Proteomes" id="UP000196331"/>
    </source>
</evidence>
<protein>
    <recommendedName>
        <fullName evidence="6">Secreted protein</fullName>
    </recommendedName>
</protein>